<dbReference type="Pfam" id="PF07247">
    <property type="entry name" value="AATase"/>
    <property type="match status" value="1"/>
</dbReference>
<dbReference type="PANTHER" id="PTHR28037">
    <property type="entry name" value="ALCOHOL O-ACETYLTRANSFERASE 1-RELATED"/>
    <property type="match status" value="1"/>
</dbReference>
<dbReference type="EMBL" id="KZ107846">
    <property type="protein sequence ID" value="OSS48509.1"/>
    <property type="molecule type" value="Genomic_DNA"/>
</dbReference>
<accession>A0A1Y2LY97</accession>
<organism evidence="1 2">
    <name type="scientific">Epicoccum nigrum</name>
    <name type="common">Soil fungus</name>
    <name type="synonym">Epicoccum purpurascens</name>
    <dbReference type="NCBI Taxonomy" id="105696"/>
    <lineage>
        <taxon>Eukaryota</taxon>
        <taxon>Fungi</taxon>
        <taxon>Dikarya</taxon>
        <taxon>Ascomycota</taxon>
        <taxon>Pezizomycotina</taxon>
        <taxon>Dothideomycetes</taxon>
        <taxon>Pleosporomycetidae</taxon>
        <taxon>Pleosporales</taxon>
        <taxon>Pleosporineae</taxon>
        <taxon>Didymellaceae</taxon>
        <taxon>Epicoccum</taxon>
    </lineage>
</organism>
<evidence type="ECO:0000313" key="1">
    <source>
        <dbReference type="EMBL" id="OSS48509.1"/>
    </source>
</evidence>
<protein>
    <recommendedName>
        <fullName evidence="3">Condensation domain-containing protein</fullName>
    </recommendedName>
</protein>
<evidence type="ECO:0000313" key="2">
    <source>
        <dbReference type="Proteomes" id="UP000193240"/>
    </source>
</evidence>
<dbReference type="GO" id="GO:0008080">
    <property type="term" value="F:N-acetyltransferase activity"/>
    <property type="evidence" value="ECO:0007669"/>
    <property type="project" value="TreeGrafter"/>
</dbReference>
<dbReference type="InterPro" id="IPR010828">
    <property type="entry name" value="Atf2/Sli1-like"/>
</dbReference>
<evidence type="ECO:0008006" key="3">
    <source>
        <dbReference type="Google" id="ProtNLM"/>
    </source>
</evidence>
<dbReference type="OMA" id="KEPYFAR"/>
<dbReference type="SUPFAM" id="SSF52777">
    <property type="entry name" value="CoA-dependent acyltransferases"/>
    <property type="match status" value="2"/>
</dbReference>
<dbReference type="InParanoid" id="A0A1Y2LY97"/>
<gene>
    <name evidence="1" type="ORF">B5807_07692</name>
</gene>
<keyword evidence="2" id="KW-1185">Reference proteome</keyword>
<dbReference type="InterPro" id="IPR023213">
    <property type="entry name" value="CAT-like_dom_sf"/>
</dbReference>
<dbReference type="AlphaFoldDB" id="A0A1Y2LY97"/>
<dbReference type="InterPro" id="IPR052058">
    <property type="entry name" value="Alcohol_O-acetyltransferase"/>
</dbReference>
<proteinExistence type="predicted"/>
<name>A0A1Y2LY97_EPING</name>
<dbReference type="STRING" id="105696.A0A1Y2LY97"/>
<dbReference type="Gene3D" id="3.30.559.10">
    <property type="entry name" value="Chloramphenicol acetyltransferase-like domain"/>
    <property type="match status" value="1"/>
</dbReference>
<dbReference type="Proteomes" id="UP000193240">
    <property type="component" value="Unassembled WGS sequence"/>
</dbReference>
<dbReference type="PANTHER" id="PTHR28037:SF1">
    <property type="entry name" value="ALCOHOL O-ACETYLTRANSFERASE 1-RELATED"/>
    <property type="match status" value="1"/>
</dbReference>
<sequence length="482" mass="52562">MAGSEVENSRYEFLRPCGRLETYSTARHHMGFYNNVGLTAYYTASVPFESSLEDVVFAAMHQVIAKHPNLCAFAINEEKSYPEVHFVRLPEIDLRRCVEFHMRETCVPASTETDSELDELLRKQHDRGFKEDVQGPYWRLLVTSSPNTPSAFTASWMFHHALSDGSSAMLFHRSFLASLNSATDVGSVLPVVTIAPTSILPPFEELHPMTLCWPYLLYSVAATLLPSQLLSLFAPDVWTGGTIDATTHVPAQTTTVAISADATRAFAAKCRSERTSVTATLCALLAAVLQRGVAAGKFVDIDIPISMRPFICIGQNEMVNAVGNLSYAFPTPTPSSTTANPQNLNWDHARLLKSALMREVAKKGADNPVALLRYVSDMHGFCTSKHGKKRESSAEVSSIGVWKEGDETGGVWKLGRMVFSQCANRTGRPVDMCVVTGGDGRLVLSFNGGEGDGGKLVEEVAEAMAKDINDVAAQCGESVREL</sequence>
<reference evidence="1 2" key="1">
    <citation type="journal article" date="2017" name="Genome Announc.">
        <title>Genome sequence of the saprophytic ascomycete Epicoccum nigrum ICMP 19927 strain isolated from New Zealand.</title>
        <authorList>
            <person name="Fokin M."/>
            <person name="Fleetwood D."/>
            <person name="Weir B.S."/>
            <person name="Villas-Boas S.G."/>
        </authorList>
    </citation>
    <scope>NUCLEOTIDE SEQUENCE [LARGE SCALE GENOMIC DNA]</scope>
    <source>
        <strain evidence="1 2">ICMP 19927</strain>
    </source>
</reference>